<dbReference type="GO" id="GO:0006364">
    <property type="term" value="P:rRNA processing"/>
    <property type="evidence" value="ECO:0007669"/>
    <property type="project" value="UniProtKB-KW"/>
</dbReference>
<feature type="compositionally biased region" description="Acidic residues" evidence="8">
    <location>
        <begin position="290"/>
        <end position="302"/>
    </location>
</feature>
<keyword evidence="5 7" id="KW-0687">Ribonucleoprotein</keyword>
<comment type="similarity">
    <text evidence="6 7">Belongs to the MPP10 family.</text>
</comment>
<evidence type="ECO:0000313" key="10">
    <source>
        <dbReference type="Proteomes" id="UP000325780"/>
    </source>
</evidence>
<feature type="compositionally biased region" description="Basic residues" evidence="8">
    <location>
        <begin position="643"/>
        <end position="653"/>
    </location>
</feature>
<dbReference type="GO" id="GO:0005732">
    <property type="term" value="C:sno(s)RNA-containing ribonucleoprotein complex"/>
    <property type="evidence" value="ECO:0007669"/>
    <property type="project" value="UniProtKB-UniRule"/>
</dbReference>
<feature type="compositionally biased region" description="Polar residues" evidence="8">
    <location>
        <begin position="264"/>
        <end position="280"/>
    </location>
</feature>
<evidence type="ECO:0000256" key="1">
    <source>
        <dbReference type="ARBA" id="ARBA00004604"/>
    </source>
</evidence>
<dbReference type="OrthoDB" id="445326at2759"/>
<dbReference type="Pfam" id="PF04006">
    <property type="entry name" value="Mpp10"/>
    <property type="match status" value="1"/>
</dbReference>
<keyword evidence="10" id="KW-1185">Reference proteome</keyword>
<evidence type="ECO:0000256" key="4">
    <source>
        <dbReference type="ARBA" id="ARBA00023242"/>
    </source>
</evidence>
<keyword evidence="2 7" id="KW-0690">Ribosome biogenesis</keyword>
<dbReference type="EMBL" id="ML742473">
    <property type="protein sequence ID" value="KAE8144617.1"/>
    <property type="molecule type" value="Genomic_DNA"/>
</dbReference>
<evidence type="ECO:0000256" key="8">
    <source>
        <dbReference type="SAM" id="MobiDB-lite"/>
    </source>
</evidence>
<comment type="subcellular location">
    <subcellularLocation>
        <location evidence="1 7">Nucleus</location>
        <location evidence="1 7">Nucleolus</location>
    </subcellularLocation>
</comment>
<organism evidence="9 10">
    <name type="scientific">Aspergillus avenaceus</name>
    <dbReference type="NCBI Taxonomy" id="36643"/>
    <lineage>
        <taxon>Eukaryota</taxon>
        <taxon>Fungi</taxon>
        <taxon>Dikarya</taxon>
        <taxon>Ascomycota</taxon>
        <taxon>Pezizomycotina</taxon>
        <taxon>Eurotiomycetes</taxon>
        <taxon>Eurotiomycetidae</taxon>
        <taxon>Eurotiales</taxon>
        <taxon>Aspergillaceae</taxon>
        <taxon>Aspergillus</taxon>
        <taxon>Aspergillus subgen. Circumdati</taxon>
    </lineage>
</organism>
<dbReference type="AlphaFoldDB" id="A0A5N6TE97"/>
<evidence type="ECO:0000256" key="5">
    <source>
        <dbReference type="ARBA" id="ARBA00023274"/>
    </source>
</evidence>
<comment type="function">
    <text evidence="7">Involved in nucleolar processing of pre-18S ribosomal RNA.</text>
</comment>
<feature type="compositionally biased region" description="Basic and acidic residues" evidence="8">
    <location>
        <begin position="230"/>
        <end position="245"/>
    </location>
</feature>
<keyword evidence="3 7" id="KW-0698">rRNA processing</keyword>
<dbReference type="InterPro" id="IPR012173">
    <property type="entry name" value="Mpp10"/>
</dbReference>
<accession>A0A5N6TE97</accession>
<feature type="compositionally biased region" description="Basic and acidic residues" evidence="8">
    <location>
        <begin position="153"/>
        <end position="163"/>
    </location>
</feature>
<evidence type="ECO:0000256" key="7">
    <source>
        <dbReference type="PIRNR" id="PIRNR017300"/>
    </source>
</evidence>
<evidence type="ECO:0000256" key="6">
    <source>
        <dbReference type="ARBA" id="ARBA00029455"/>
    </source>
</evidence>
<dbReference type="Proteomes" id="UP000325780">
    <property type="component" value="Unassembled WGS sequence"/>
</dbReference>
<dbReference type="PIRSF" id="PIRSF017300">
    <property type="entry name" value="snoRNP_Mpp10"/>
    <property type="match status" value="1"/>
</dbReference>
<evidence type="ECO:0000313" key="9">
    <source>
        <dbReference type="EMBL" id="KAE8144617.1"/>
    </source>
</evidence>
<dbReference type="GO" id="GO:0032040">
    <property type="term" value="C:small-subunit processome"/>
    <property type="evidence" value="ECO:0007669"/>
    <property type="project" value="TreeGrafter"/>
</dbReference>
<feature type="region of interest" description="Disordered" evidence="8">
    <location>
        <begin position="686"/>
        <end position="712"/>
    </location>
</feature>
<dbReference type="PANTHER" id="PTHR17039">
    <property type="entry name" value="U3 SMALL NUCLEOLAR RIBONUCLEOPROTEIN PROTEIN MPP10"/>
    <property type="match status" value="1"/>
</dbReference>
<proteinExistence type="inferred from homology"/>
<reference evidence="9 10" key="1">
    <citation type="submission" date="2019-04" db="EMBL/GenBank/DDBJ databases">
        <title>Friends and foes A comparative genomics study of 23 Aspergillus species from section Flavi.</title>
        <authorList>
            <consortium name="DOE Joint Genome Institute"/>
            <person name="Kjaerbolling I."/>
            <person name="Vesth T."/>
            <person name="Frisvad J.C."/>
            <person name="Nybo J.L."/>
            <person name="Theobald S."/>
            <person name="Kildgaard S."/>
            <person name="Isbrandt T."/>
            <person name="Kuo A."/>
            <person name="Sato A."/>
            <person name="Lyhne E.K."/>
            <person name="Kogle M.E."/>
            <person name="Wiebenga A."/>
            <person name="Kun R.S."/>
            <person name="Lubbers R.J."/>
            <person name="Makela M.R."/>
            <person name="Barry K."/>
            <person name="Chovatia M."/>
            <person name="Clum A."/>
            <person name="Daum C."/>
            <person name="Haridas S."/>
            <person name="He G."/>
            <person name="LaButti K."/>
            <person name="Lipzen A."/>
            <person name="Mondo S."/>
            <person name="Riley R."/>
            <person name="Salamov A."/>
            <person name="Simmons B.A."/>
            <person name="Magnuson J.K."/>
            <person name="Henrissat B."/>
            <person name="Mortensen U.H."/>
            <person name="Larsen T.O."/>
            <person name="Devries R.P."/>
            <person name="Grigoriev I.V."/>
            <person name="Machida M."/>
            <person name="Baker S.E."/>
            <person name="Andersen M.R."/>
        </authorList>
    </citation>
    <scope>NUCLEOTIDE SEQUENCE [LARGE SCALE GENOMIC DNA]</scope>
    <source>
        <strain evidence="9 10">IBT 18842</strain>
    </source>
</reference>
<sequence>MEGHTGNISSILDAQAAGNSLLNATLSSPWAFLRPTTELNDSIVGSAKHILDYLASSISDTQSARQRKNRKRKRSDEYESSYEVLKLKQLYTEGFGSEQIWEQAVRILDSTGQEIERDYTLNIQNASHRSSKESSLASENSDDESAGSEFSDLSERLEVKTDTTSDDEGGADSNLELGHSPYDELDINGSSAAVSDEDIRSTESDGNGGEHNTYTEDPFGLNDGFFSIDDFNKQSEILEREDARGGPDNGSESEEEDIDWHTDPLTTGNSIAVMQKSSAKNVDEGPGVDPIDDYSSSDEEGPTFDSVNLQGESESDEDAFADTVHGTGWINTSDIKYSDFFAPPPRKITNKRSRPLPKTQPTNVIREHDIDRAMADVRRDLFDDEGLSEDGGASDSELHGSHNQKSTHEKQRARIADEIRRLEAANVAKKDWTLAGEARAAERPINSLIEENLEVERIGKPVPVVTVEMSEDIEGLIKRRILAAEFDEVTRRRPGVPDRQSINRSRFELEDTKPQQSLAELYETDHLRATDPNYTDSKNQKLMREHSEINNLWRDISSQLDTLSNWHYKPSVPQTHINIVTDVATIMMEDAQPTAGTSVGNAATLAPQEIYTPGTDGKVAGEVVLRNGVSIAKEEMTREDKSRLRRQSKKQKRSGLGNIKQQPGKATEKQQIVTDLKKSGVQVIGKQGEVTDLHGKKPVGSGTSSGADALKL</sequence>
<feature type="region of interest" description="Disordered" evidence="8">
    <location>
        <begin position="634"/>
        <end position="671"/>
    </location>
</feature>
<dbReference type="PANTHER" id="PTHR17039:SF0">
    <property type="entry name" value="U3 SMALL NUCLEOLAR RIBONUCLEOPROTEIN PROTEIN MPP10"/>
    <property type="match status" value="1"/>
</dbReference>
<evidence type="ECO:0000256" key="3">
    <source>
        <dbReference type="ARBA" id="ARBA00022552"/>
    </source>
</evidence>
<keyword evidence="4 7" id="KW-0539">Nucleus</keyword>
<evidence type="ECO:0000256" key="2">
    <source>
        <dbReference type="ARBA" id="ARBA00022517"/>
    </source>
</evidence>
<feature type="region of interest" description="Disordered" evidence="8">
    <location>
        <begin position="384"/>
        <end position="412"/>
    </location>
</feature>
<gene>
    <name evidence="9" type="ORF">BDV25DRAFT_166399</name>
</gene>
<name>A0A5N6TE97_ASPAV</name>
<protein>
    <recommendedName>
        <fullName evidence="7">U3 small nucleolar ribonucleoprotein protein MPP10</fullName>
    </recommendedName>
</protein>
<feature type="region of interest" description="Disordered" evidence="8">
    <location>
        <begin position="126"/>
        <end position="317"/>
    </location>
</feature>
<dbReference type="GO" id="GO:0034457">
    <property type="term" value="C:Mpp10 complex"/>
    <property type="evidence" value="ECO:0007669"/>
    <property type="project" value="UniProtKB-UniRule"/>
</dbReference>
<feature type="compositionally biased region" description="Basic and acidic residues" evidence="8">
    <location>
        <begin position="396"/>
        <end position="412"/>
    </location>
</feature>